<dbReference type="GO" id="GO:0007165">
    <property type="term" value="P:signal transduction"/>
    <property type="evidence" value="ECO:0007669"/>
    <property type="project" value="TreeGrafter"/>
</dbReference>
<feature type="domain" description="PDZ" evidence="8">
    <location>
        <begin position="103"/>
        <end position="161"/>
    </location>
</feature>
<dbReference type="KEGG" id="lue:DCD74_09345"/>
<evidence type="ECO:0000256" key="5">
    <source>
        <dbReference type="RuleBase" id="RU004404"/>
    </source>
</evidence>
<evidence type="ECO:0000259" key="8">
    <source>
        <dbReference type="PROSITE" id="PS50106"/>
    </source>
</evidence>
<keyword evidence="3 5" id="KW-0378">Hydrolase</keyword>
<keyword evidence="10" id="KW-1185">Reference proteome</keyword>
<dbReference type="GO" id="GO:0030288">
    <property type="term" value="C:outer membrane-bounded periplasmic space"/>
    <property type="evidence" value="ECO:0007669"/>
    <property type="project" value="TreeGrafter"/>
</dbReference>
<dbReference type="InterPro" id="IPR004447">
    <property type="entry name" value="Peptidase_S41A"/>
</dbReference>
<name>A0A344J749_9GAMM</name>
<feature type="compositionally biased region" description="Pro residues" evidence="6">
    <location>
        <begin position="452"/>
        <end position="463"/>
    </location>
</feature>
<evidence type="ECO:0000256" key="2">
    <source>
        <dbReference type="ARBA" id="ARBA00022670"/>
    </source>
</evidence>
<evidence type="ECO:0000313" key="10">
    <source>
        <dbReference type="Proteomes" id="UP000251842"/>
    </source>
</evidence>
<dbReference type="SMART" id="SM00245">
    <property type="entry name" value="TSPc"/>
    <property type="match status" value="1"/>
</dbReference>
<keyword evidence="4 5" id="KW-0720">Serine protease</keyword>
<dbReference type="SUPFAM" id="SSF52096">
    <property type="entry name" value="ClpP/crotonase"/>
    <property type="match status" value="1"/>
</dbReference>
<accession>A0A344J749</accession>
<dbReference type="Pfam" id="PF13180">
    <property type="entry name" value="PDZ_2"/>
    <property type="match status" value="1"/>
</dbReference>
<evidence type="ECO:0000256" key="7">
    <source>
        <dbReference type="SAM" id="SignalP"/>
    </source>
</evidence>
<dbReference type="OrthoDB" id="9812068at2"/>
<dbReference type="AlphaFoldDB" id="A0A344J749"/>
<protein>
    <submittedName>
        <fullName evidence="9">Peptidase S41</fullName>
    </submittedName>
</protein>
<proteinExistence type="inferred from homology"/>
<dbReference type="PANTHER" id="PTHR32060">
    <property type="entry name" value="TAIL-SPECIFIC PROTEASE"/>
    <property type="match status" value="1"/>
</dbReference>
<keyword evidence="7" id="KW-0732">Signal</keyword>
<dbReference type="EMBL" id="CP029556">
    <property type="protein sequence ID" value="AXA84859.1"/>
    <property type="molecule type" value="Genomic_DNA"/>
</dbReference>
<organism evidence="9 10">
    <name type="scientific">Solilutibacter oculi</name>
    <dbReference type="NCBI Taxonomy" id="2698682"/>
    <lineage>
        <taxon>Bacteria</taxon>
        <taxon>Pseudomonadati</taxon>
        <taxon>Pseudomonadota</taxon>
        <taxon>Gammaproteobacteria</taxon>
        <taxon>Lysobacterales</taxon>
        <taxon>Lysobacteraceae</taxon>
        <taxon>Solilutibacter</taxon>
    </lineage>
</organism>
<sequence>MRLRPLPLVLALMLALPAHAQQQPDPEDKGAKPDVAAVDDPDGVESVTRQVPLAEIRRFVSVYNAIREAYVEPVPDEKLMHSALRGLLLDLDPHSVYFDREAARDFNQDATGAYDGVGLELQQQPGPVLKIISPIEGGPGDRAGLKSGDVITHIDGKPVSDADGSTPLRGTAGSPVKITVQREGKEKPFDVTLVRERIRMQSVRQRVLAPGYGYVRVASFQSSTADEFSKGITALNTQSGGKLKGLVIDLRSNPGGLLSGAVQMADDLLDAGTIVSTRGRLKGGDTSFSATKGDLLSGAPVVVLVDAGSASASEVLAGALRDLKRARIIGSRTFGKGSVQTLLPLDNGDAVKLTTARYYTPSGRSIQGVGIAPDVVLHGEGATAADIARMNEASLRGHLRGEEEGEPMAGENAGEVLPGDKPIEAALAELKRMAGDAPPPAVKVPPVVTLPVAPPQPVKPPEK</sequence>
<keyword evidence="2 5" id="KW-0645">Protease</keyword>
<dbReference type="GO" id="GO:0008236">
    <property type="term" value="F:serine-type peptidase activity"/>
    <property type="evidence" value="ECO:0007669"/>
    <property type="project" value="UniProtKB-KW"/>
</dbReference>
<dbReference type="SMART" id="SM00228">
    <property type="entry name" value="PDZ"/>
    <property type="match status" value="1"/>
</dbReference>
<comment type="similarity">
    <text evidence="1 5">Belongs to the peptidase S41A family.</text>
</comment>
<evidence type="ECO:0000313" key="9">
    <source>
        <dbReference type="EMBL" id="AXA84859.1"/>
    </source>
</evidence>
<feature type="region of interest" description="Disordered" evidence="6">
    <location>
        <begin position="20"/>
        <end position="44"/>
    </location>
</feature>
<feature type="signal peptide" evidence="7">
    <location>
        <begin position="1"/>
        <end position="20"/>
    </location>
</feature>
<dbReference type="GO" id="GO:0004175">
    <property type="term" value="F:endopeptidase activity"/>
    <property type="evidence" value="ECO:0007669"/>
    <property type="project" value="TreeGrafter"/>
</dbReference>
<dbReference type="InterPro" id="IPR005151">
    <property type="entry name" value="Tail-specific_protease"/>
</dbReference>
<gene>
    <name evidence="9" type="ORF">DCD74_09345</name>
</gene>
<dbReference type="InterPro" id="IPR055210">
    <property type="entry name" value="CtpA/B_N"/>
</dbReference>
<dbReference type="Gene3D" id="2.30.42.10">
    <property type="match status" value="1"/>
</dbReference>
<dbReference type="InterPro" id="IPR036034">
    <property type="entry name" value="PDZ_sf"/>
</dbReference>
<dbReference type="FunFam" id="3.90.226.10:FF:000029">
    <property type="entry name" value="Peptidase, S41 family"/>
    <property type="match status" value="1"/>
</dbReference>
<dbReference type="Pfam" id="PF22694">
    <property type="entry name" value="CtpB_N-like"/>
    <property type="match status" value="1"/>
</dbReference>
<dbReference type="CDD" id="cd06782">
    <property type="entry name" value="cpPDZ_CPP-like"/>
    <property type="match status" value="1"/>
</dbReference>
<dbReference type="RefSeq" id="WP_112927071.1">
    <property type="nucleotide sequence ID" value="NZ_CP029556.1"/>
</dbReference>
<dbReference type="GO" id="GO:0006508">
    <property type="term" value="P:proteolysis"/>
    <property type="evidence" value="ECO:0007669"/>
    <property type="project" value="UniProtKB-KW"/>
</dbReference>
<feature type="chain" id="PRO_5016988394" evidence="7">
    <location>
        <begin position="21"/>
        <end position="463"/>
    </location>
</feature>
<feature type="region of interest" description="Disordered" evidence="6">
    <location>
        <begin position="436"/>
        <end position="463"/>
    </location>
</feature>
<dbReference type="Gene3D" id="3.30.750.44">
    <property type="match status" value="1"/>
</dbReference>
<evidence type="ECO:0000256" key="6">
    <source>
        <dbReference type="SAM" id="MobiDB-lite"/>
    </source>
</evidence>
<dbReference type="SUPFAM" id="SSF50156">
    <property type="entry name" value="PDZ domain-like"/>
    <property type="match status" value="1"/>
</dbReference>
<dbReference type="PROSITE" id="PS50106">
    <property type="entry name" value="PDZ"/>
    <property type="match status" value="1"/>
</dbReference>
<evidence type="ECO:0000256" key="3">
    <source>
        <dbReference type="ARBA" id="ARBA00022801"/>
    </source>
</evidence>
<dbReference type="NCBIfam" id="TIGR00225">
    <property type="entry name" value="prc"/>
    <property type="match status" value="1"/>
</dbReference>
<feature type="region of interest" description="Disordered" evidence="6">
    <location>
        <begin position="402"/>
        <end position="421"/>
    </location>
</feature>
<dbReference type="CDD" id="cd07560">
    <property type="entry name" value="Peptidase_S41_CPP"/>
    <property type="match status" value="1"/>
</dbReference>
<dbReference type="Proteomes" id="UP000251842">
    <property type="component" value="Chromosome"/>
</dbReference>
<dbReference type="Gene3D" id="3.90.226.10">
    <property type="entry name" value="2-enoyl-CoA Hydratase, Chain A, domain 1"/>
    <property type="match status" value="1"/>
</dbReference>
<dbReference type="PANTHER" id="PTHR32060:SF30">
    <property type="entry name" value="CARBOXY-TERMINAL PROCESSING PROTEASE CTPA"/>
    <property type="match status" value="1"/>
</dbReference>
<dbReference type="InterPro" id="IPR029045">
    <property type="entry name" value="ClpP/crotonase-like_dom_sf"/>
</dbReference>
<dbReference type="Pfam" id="PF03572">
    <property type="entry name" value="Peptidase_S41"/>
    <property type="match status" value="1"/>
</dbReference>
<dbReference type="InterPro" id="IPR001478">
    <property type="entry name" value="PDZ"/>
</dbReference>
<evidence type="ECO:0000256" key="4">
    <source>
        <dbReference type="ARBA" id="ARBA00022825"/>
    </source>
</evidence>
<evidence type="ECO:0000256" key="1">
    <source>
        <dbReference type="ARBA" id="ARBA00009179"/>
    </source>
</evidence>
<reference evidence="10" key="1">
    <citation type="submission" date="2018-05" db="EMBL/GenBank/DDBJ databases">
        <title>Luteimonas pekinense sp. nov., isolated from human Meibomian gland secretions, Beijing, China.</title>
        <authorList>
            <person name="Wen T."/>
            <person name="Bai H."/>
            <person name="Lv H."/>
        </authorList>
    </citation>
    <scope>NUCLEOTIDE SEQUENCE [LARGE SCALE GENOMIC DNA]</scope>
    <source>
        <strain evidence="10">83-4</strain>
    </source>
</reference>